<evidence type="ECO:0000259" key="3">
    <source>
        <dbReference type="PROSITE" id="PS50943"/>
    </source>
</evidence>
<keyword evidence="2" id="KW-0812">Transmembrane</keyword>
<dbReference type="GeneID" id="57366226"/>
<reference evidence="4" key="1">
    <citation type="journal article" date="2023" name="PeerJ">
        <title>Selection and evaluation of lactic acid bacteria from chicken feces in Thailand as potential probiotics.</title>
        <authorList>
            <person name="Khurajog B."/>
            <person name="Disastra Y."/>
            <person name="Lawwyne L.D."/>
            <person name="Sirichokchatchawan W."/>
            <person name="Niyomtham W."/>
            <person name="Yindee J."/>
            <person name="Hampson D.J."/>
            <person name="Prapasarakul N."/>
        </authorList>
    </citation>
    <scope>NUCLEOTIDE SEQUENCE</scope>
    <source>
        <strain evidence="4">BF9</strain>
    </source>
</reference>
<dbReference type="RefSeq" id="WP_160185658.1">
    <property type="nucleotide sequence ID" value="NZ_CP050079.1"/>
</dbReference>
<evidence type="ECO:0000256" key="2">
    <source>
        <dbReference type="SAM" id="Phobius"/>
    </source>
</evidence>
<name>A0AAW8YI42_PEDAC</name>
<accession>A0AAW8YI42</accession>
<evidence type="ECO:0000256" key="1">
    <source>
        <dbReference type="SAM" id="MobiDB-lite"/>
    </source>
</evidence>
<dbReference type="EMBL" id="JAWJAV010000004">
    <property type="protein sequence ID" value="MDV2621438.1"/>
    <property type="molecule type" value="Genomic_DNA"/>
</dbReference>
<dbReference type="PANTHER" id="PTHR34475:SF1">
    <property type="entry name" value="CYTOSKELETON PROTEIN RODZ"/>
    <property type="match status" value="1"/>
</dbReference>
<dbReference type="Proteomes" id="UP001280897">
    <property type="component" value="Unassembled WGS sequence"/>
</dbReference>
<dbReference type="PANTHER" id="PTHR34475">
    <property type="match status" value="1"/>
</dbReference>
<feature type="transmembrane region" description="Helical" evidence="2">
    <location>
        <begin position="116"/>
        <end position="134"/>
    </location>
</feature>
<dbReference type="AlphaFoldDB" id="A0AAW8YI42"/>
<reference evidence="4" key="2">
    <citation type="submission" date="2023-10" db="EMBL/GenBank/DDBJ databases">
        <authorList>
            <person name="Khurajog B."/>
        </authorList>
    </citation>
    <scope>NUCLEOTIDE SEQUENCE</scope>
    <source>
        <strain evidence="4">BF9</strain>
    </source>
</reference>
<dbReference type="CDD" id="cd00093">
    <property type="entry name" value="HTH_XRE"/>
    <property type="match status" value="1"/>
</dbReference>
<dbReference type="SMART" id="SM00530">
    <property type="entry name" value="HTH_XRE"/>
    <property type="match status" value="1"/>
</dbReference>
<evidence type="ECO:0000313" key="5">
    <source>
        <dbReference type="Proteomes" id="UP001280897"/>
    </source>
</evidence>
<dbReference type="InterPro" id="IPR001387">
    <property type="entry name" value="Cro/C1-type_HTH"/>
</dbReference>
<dbReference type="GO" id="GO:0003677">
    <property type="term" value="F:DNA binding"/>
    <property type="evidence" value="ECO:0007669"/>
    <property type="project" value="InterPro"/>
</dbReference>
<dbReference type="Gene3D" id="1.10.260.40">
    <property type="entry name" value="lambda repressor-like DNA-binding domains"/>
    <property type="match status" value="1"/>
</dbReference>
<organism evidence="4 5">
    <name type="scientific">Pediococcus acidilactici</name>
    <dbReference type="NCBI Taxonomy" id="1254"/>
    <lineage>
        <taxon>Bacteria</taxon>
        <taxon>Bacillati</taxon>
        <taxon>Bacillota</taxon>
        <taxon>Bacilli</taxon>
        <taxon>Lactobacillales</taxon>
        <taxon>Lactobacillaceae</taxon>
        <taxon>Pediococcus</taxon>
        <taxon>Pediococcus acidilactici group</taxon>
    </lineage>
</organism>
<sequence length="292" mass="32671">MGTKKYKVIGMRLQDARLKKGWTLDEVQLKLQISKRYLMALEAGEDDDLPGDYYTQSLIKQYANLLGVEVGNRHLENEPESIKEWRRTHGEVTSRAQKELQQKPSVLSGLIHQHPWLMGIILVGVIWLLVWAAFSEMANRYPSQLVAQKNPTVIDKTKKSHHKTNASKTKSTHSSAKKQSKQTTTKPKIEKVNDSVDNLRVTLPDEQKHTTLKLKTGDNQSWNSLTATAPQAATVAQGVMEAHQTQHFKLKKGYTYVLKIGNTIGLKGSIGGRKMPDPATGVTVRSVTIVVN</sequence>
<gene>
    <name evidence="4" type="ORF">R0G89_06780</name>
</gene>
<feature type="region of interest" description="Disordered" evidence="1">
    <location>
        <begin position="152"/>
        <end position="196"/>
    </location>
</feature>
<evidence type="ECO:0000313" key="4">
    <source>
        <dbReference type="EMBL" id="MDV2621438.1"/>
    </source>
</evidence>
<keyword evidence="2" id="KW-0472">Membrane</keyword>
<comment type="caution">
    <text evidence="4">The sequence shown here is derived from an EMBL/GenBank/DDBJ whole genome shotgun (WGS) entry which is preliminary data.</text>
</comment>
<dbReference type="Pfam" id="PF13413">
    <property type="entry name" value="HTH_25"/>
    <property type="match status" value="1"/>
</dbReference>
<keyword evidence="2" id="KW-1133">Transmembrane helix</keyword>
<proteinExistence type="predicted"/>
<protein>
    <submittedName>
        <fullName evidence="4">Helix-turn-helix domain-containing protein</fullName>
    </submittedName>
</protein>
<dbReference type="InterPro" id="IPR050400">
    <property type="entry name" value="Bact_Cytoskel_RodZ"/>
</dbReference>
<dbReference type="InterPro" id="IPR010982">
    <property type="entry name" value="Lambda_DNA-bd_dom_sf"/>
</dbReference>
<dbReference type="PROSITE" id="PS50943">
    <property type="entry name" value="HTH_CROC1"/>
    <property type="match status" value="1"/>
</dbReference>
<dbReference type="SUPFAM" id="SSF47413">
    <property type="entry name" value="lambda repressor-like DNA-binding domains"/>
    <property type="match status" value="1"/>
</dbReference>
<feature type="domain" description="HTH cro/C1-type" evidence="3">
    <location>
        <begin position="13"/>
        <end position="73"/>
    </location>
</feature>